<dbReference type="RefSeq" id="WP_220664178.1">
    <property type="nucleotide sequence ID" value="NZ_CP069370.1"/>
</dbReference>
<name>A0A8G1EF62_9RHOB</name>
<dbReference type="KEGG" id="nsm:JO391_08825"/>
<organism evidence="1 2">
    <name type="scientific">Neotabrizicola shimadae</name>
    <dbReference type="NCBI Taxonomy" id="2807096"/>
    <lineage>
        <taxon>Bacteria</taxon>
        <taxon>Pseudomonadati</taxon>
        <taxon>Pseudomonadota</taxon>
        <taxon>Alphaproteobacteria</taxon>
        <taxon>Rhodobacterales</taxon>
        <taxon>Paracoccaceae</taxon>
        <taxon>Neotabrizicola</taxon>
    </lineage>
</organism>
<sequence length="86" mass="9481">MPAATRLIPANSPLSPEAAAALDLFLCTEAPGFNLSRQRLCREREFARLYALPDAALHGMGLNRGELPRWLFRDLFGWRSGASLPA</sequence>
<dbReference type="Proteomes" id="UP000826300">
    <property type="component" value="Chromosome"/>
</dbReference>
<keyword evidence="2" id="KW-1185">Reference proteome</keyword>
<dbReference type="AlphaFoldDB" id="A0A8G1EF62"/>
<reference evidence="1" key="1">
    <citation type="submission" date="2021-02" db="EMBL/GenBank/DDBJ databases">
        <title>Rhodobacter shimadae sp. nov., an aerobic anoxygenic phototrophic bacterium isolated from a hot spring.</title>
        <authorList>
            <person name="Muramatsu S."/>
            <person name="Haruta S."/>
            <person name="Hirose S."/>
            <person name="Hanada S."/>
        </authorList>
    </citation>
    <scope>NUCLEOTIDE SEQUENCE</scope>
    <source>
        <strain evidence="1">N10</strain>
    </source>
</reference>
<proteinExistence type="predicted"/>
<evidence type="ECO:0000313" key="1">
    <source>
        <dbReference type="EMBL" id="QYZ71579.1"/>
    </source>
</evidence>
<gene>
    <name evidence="1" type="ORF">JO391_08825</name>
</gene>
<protein>
    <recommendedName>
        <fullName evidence="3">DUF1127 domain-containing protein</fullName>
    </recommendedName>
</protein>
<accession>A0A8G1EF62</accession>
<evidence type="ECO:0008006" key="3">
    <source>
        <dbReference type="Google" id="ProtNLM"/>
    </source>
</evidence>
<evidence type="ECO:0000313" key="2">
    <source>
        <dbReference type="Proteomes" id="UP000826300"/>
    </source>
</evidence>
<dbReference type="EMBL" id="CP069370">
    <property type="protein sequence ID" value="QYZ71579.1"/>
    <property type="molecule type" value="Genomic_DNA"/>
</dbReference>